<keyword evidence="2" id="KW-1185">Reference proteome</keyword>
<dbReference type="SUPFAM" id="SSF81301">
    <property type="entry name" value="Nucleotidyltransferase"/>
    <property type="match status" value="1"/>
</dbReference>
<dbReference type="RefSeq" id="WP_054791759.1">
    <property type="nucleotide sequence ID" value="NZ_LT630003.1"/>
</dbReference>
<dbReference type="InterPro" id="IPR043519">
    <property type="entry name" value="NT_sf"/>
</dbReference>
<dbReference type="EMBL" id="LT630003">
    <property type="protein sequence ID" value="SEU08223.1"/>
    <property type="molecule type" value="Genomic_DNA"/>
</dbReference>
<organism evidence="1 2">
    <name type="scientific">Lacrimispora sphenoides JCM 1415</name>
    <dbReference type="NCBI Taxonomy" id="1297793"/>
    <lineage>
        <taxon>Bacteria</taxon>
        <taxon>Bacillati</taxon>
        <taxon>Bacillota</taxon>
        <taxon>Clostridia</taxon>
        <taxon>Lachnospirales</taxon>
        <taxon>Lachnospiraceae</taxon>
        <taxon>Lacrimispora</taxon>
    </lineage>
</organism>
<sequence>MRSEKEMFELILRVAQADERIRAAYMNGSRANPLIEKDIYQDYDIVFVVSETQSFLSDKTWIKVFGEVAVMQEPDSNDFGWGKDCDFTKSYGWLILYKDGNRIDLHIMTKEKAIENYLSDSLTVPLLDKDHILPQIPQASDTGYWIKIPTKQMYDGCCNEFWWCLNNVAKGIKRNQIPYAMRMYMEIVHIQLDIMVEWYIGMNHGFSVSTGMWGKYYKKYLPSELYDKYLKTYSDGSPENLWNAVFSACDLFRFLALQVSGHLGYTYFVQDDENMIKYITSIKNADINQSEI</sequence>
<dbReference type="Gene3D" id="3.30.460.10">
    <property type="entry name" value="Beta Polymerase, domain 2"/>
    <property type="match status" value="1"/>
</dbReference>
<gene>
    <name evidence="1" type="ORF">SAMN02745906_4764</name>
</gene>
<dbReference type="Pfam" id="PF04439">
    <property type="entry name" value="Adenyl_transf"/>
    <property type="match status" value="1"/>
</dbReference>
<evidence type="ECO:0000313" key="2">
    <source>
        <dbReference type="Proteomes" id="UP000198970"/>
    </source>
</evidence>
<reference evidence="1 2" key="1">
    <citation type="submission" date="2016-10" db="EMBL/GenBank/DDBJ databases">
        <authorList>
            <person name="Varghese N."/>
            <person name="Submissions S."/>
        </authorList>
    </citation>
    <scope>NUCLEOTIDE SEQUENCE [LARGE SCALE GENOMIC DNA]</scope>
    <source>
        <strain evidence="1 2">ATCC 19403</strain>
    </source>
</reference>
<evidence type="ECO:0000313" key="1">
    <source>
        <dbReference type="EMBL" id="SEU08223.1"/>
    </source>
</evidence>
<protein>
    <submittedName>
        <fullName evidence="1">Aminoglycoside 6-adenylyltransferase</fullName>
    </submittedName>
</protein>
<dbReference type="SUPFAM" id="SSF81631">
    <property type="entry name" value="PAP/OAS1 substrate-binding domain"/>
    <property type="match status" value="1"/>
</dbReference>
<dbReference type="InterPro" id="IPR007530">
    <property type="entry name" value="Aminoglycoside_adenylylTfrase"/>
</dbReference>
<dbReference type="Gene3D" id="1.20.120.330">
    <property type="entry name" value="Nucleotidyltransferases domain 2"/>
    <property type="match status" value="1"/>
</dbReference>
<name>A0ABY1CJ28_9FIRM</name>
<dbReference type="Proteomes" id="UP000198970">
    <property type="component" value="Chromosome I"/>
</dbReference>
<proteinExistence type="predicted"/>
<accession>A0ABY1CJ28</accession>
<dbReference type="PIRSF" id="PIRSF000812">
    <property type="entry name" value="AAD"/>
    <property type="match status" value="1"/>
</dbReference>